<dbReference type="CDD" id="cd23081">
    <property type="entry name" value="cpPDZ_EcRseP-like"/>
    <property type="match status" value="1"/>
</dbReference>
<dbReference type="PROSITE" id="PS51786">
    <property type="entry name" value="LON_PROTEOLYTIC"/>
    <property type="match status" value="1"/>
</dbReference>
<evidence type="ECO:0000256" key="1">
    <source>
        <dbReference type="PROSITE-ProRule" id="PRU01122"/>
    </source>
</evidence>
<dbReference type="InterPro" id="IPR027065">
    <property type="entry name" value="Lon_Prtase"/>
</dbReference>
<dbReference type="SUPFAM" id="SSF54211">
    <property type="entry name" value="Ribosomal protein S5 domain 2-like"/>
    <property type="match status" value="1"/>
</dbReference>
<dbReference type="PANTHER" id="PTHR10046">
    <property type="entry name" value="ATP DEPENDENT LON PROTEASE FAMILY MEMBER"/>
    <property type="match status" value="1"/>
</dbReference>
<gene>
    <name evidence="5" type="ORF">QSV35_16250</name>
</gene>
<feature type="active site" evidence="1">
    <location>
        <position position="311"/>
    </location>
</feature>
<dbReference type="Pfam" id="PF13180">
    <property type="entry name" value="PDZ_2"/>
    <property type="match status" value="1"/>
</dbReference>
<sequence length="379" mass="39371">MALFDEDVTVVPAPRKPRSRARVAGLWSLAVALVALVAISFLPTAYVIQQPGPVYDTLGTAPDANGKEVPLITVNGATTYPTGGALDLLTVQVRGNPDRTPSWIELAAAWFDPSMAVLPIDAVFPSGQTTDERNQESAAMMVDSQKEATAAALAHLGYDVHQHIQVYSLTEGSAAQGILQKGDVIRTANGQAITTADQLRTIVSDSAGKPITLGIERGGASQTVSVTPKQTTVDGQTVWLIGVTLINDFDFPIDVKIQLNNVGGPSAGQMFALGIIDKLTPGQLNGGKHVAGTGTIDASGQIGPIGGIRQKMYGALDAGATYFLAPDSNCDEVVGHVPSGLRVFSVKTLDDSLAALTAISSGTGLDKLPTCTAKQSTAQ</sequence>
<feature type="transmembrane region" description="Helical" evidence="2">
    <location>
        <begin position="24"/>
        <end position="48"/>
    </location>
</feature>
<feature type="active site" evidence="1">
    <location>
        <position position="266"/>
    </location>
</feature>
<dbReference type="InterPro" id="IPR008269">
    <property type="entry name" value="Lon_proteolytic"/>
</dbReference>
<comment type="catalytic activity">
    <reaction evidence="1">
        <text>Hydrolysis of proteins in presence of ATP.</text>
        <dbReference type="EC" id="3.4.21.53"/>
    </reaction>
</comment>
<dbReference type="EC" id="3.4.21.53" evidence="1"/>
<keyword evidence="2" id="KW-0472">Membrane</keyword>
<dbReference type="InterPro" id="IPR001478">
    <property type="entry name" value="PDZ"/>
</dbReference>
<keyword evidence="2" id="KW-1133">Transmembrane helix</keyword>
<dbReference type="SUPFAM" id="SSF50156">
    <property type="entry name" value="PDZ domain-like"/>
    <property type="match status" value="1"/>
</dbReference>
<keyword evidence="6" id="KW-1185">Reference proteome</keyword>
<evidence type="ECO:0000259" key="4">
    <source>
        <dbReference type="PROSITE" id="PS51786"/>
    </source>
</evidence>
<dbReference type="Proteomes" id="UP001235064">
    <property type="component" value="Unassembled WGS sequence"/>
</dbReference>
<dbReference type="InterPro" id="IPR014721">
    <property type="entry name" value="Ribsml_uS5_D2-typ_fold_subgr"/>
</dbReference>
<dbReference type="InterPro" id="IPR036034">
    <property type="entry name" value="PDZ_sf"/>
</dbReference>
<keyword evidence="1 5" id="KW-0645">Protease</keyword>
<feature type="domain" description="PDZ" evidence="3">
    <location>
        <begin position="141"/>
        <end position="193"/>
    </location>
</feature>
<dbReference type="InterPro" id="IPR020568">
    <property type="entry name" value="Ribosomal_Su5_D2-typ_SF"/>
</dbReference>
<evidence type="ECO:0000313" key="5">
    <source>
        <dbReference type="EMBL" id="MDL9980893.1"/>
    </source>
</evidence>
<comment type="caution">
    <text evidence="5">The sequence shown here is derived from an EMBL/GenBank/DDBJ whole genome shotgun (WGS) entry which is preliminary data.</text>
</comment>
<evidence type="ECO:0000256" key="2">
    <source>
        <dbReference type="SAM" id="Phobius"/>
    </source>
</evidence>
<organism evidence="5 6">
    <name type="scientific">Microbacterium candidum</name>
    <dbReference type="NCBI Taxonomy" id="3041922"/>
    <lineage>
        <taxon>Bacteria</taxon>
        <taxon>Bacillati</taxon>
        <taxon>Actinomycetota</taxon>
        <taxon>Actinomycetes</taxon>
        <taxon>Micrococcales</taxon>
        <taxon>Microbacteriaceae</taxon>
        <taxon>Microbacterium</taxon>
    </lineage>
</organism>
<dbReference type="Pfam" id="PF05362">
    <property type="entry name" value="Lon_C"/>
    <property type="match status" value="1"/>
</dbReference>
<reference evidence="5 6" key="1">
    <citation type="submission" date="2023-06" db="EMBL/GenBank/DDBJ databases">
        <title>Microbacterium sp. nov., isolated from a waste landfill.</title>
        <authorList>
            <person name="Wen W."/>
        </authorList>
    </citation>
    <scope>NUCLEOTIDE SEQUENCE [LARGE SCALE GENOMIC DNA]</scope>
    <source>
        <strain evidence="5 6">ASV49</strain>
    </source>
</reference>
<dbReference type="GO" id="GO:0008233">
    <property type="term" value="F:peptidase activity"/>
    <property type="evidence" value="ECO:0007669"/>
    <property type="project" value="UniProtKB-KW"/>
</dbReference>
<keyword evidence="2" id="KW-0812">Transmembrane</keyword>
<proteinExistence type="inferred from homology"/>
<feature type="domain" description="Lon proteolytic" evidence="4">
    <location>
        <begin position="261"/>
        <end position="359"/>
    </location>
</feature>
<keyword evidence="1" id="KW-0720">Serine protease</keyword>
<dbReference type="PROSITE" id="PS50106">
    <property type="entry name" value="PDZ"/>
    <property type="match status" value="1"/>
</dbReference>
<comment type="similarity">
    <text evidence="1">Belongs to the peptidase S16 family.</text>
</comment>
<dbReference type="EMBL" id="JASXSZ010000005">
    <property type="protein sequence ID" value="MDL9980893.1"/>
    <property type="molecule type" value="Genomic_DNA"/>
</dbReference>
<dbReference type="Gene3D" id="3.30.230.10">
    <property type="match status" value="1"/>
</dbReference>
<dbReference type="GO" id="GO:0006508">
    <property type="term" value="P:proteolysis"/>
    <property type="evidence" value="ECO:0007669"/>
    <property type="project" value="UniProtKB-KW"/>
</dbReference>
<keyword evidence="1 5" id="KW-0378">Hydrolase</keyword>
<dbReference type="RefSeq" id="WP_286289847.1">
    <property type="nucleotide sequence ID" value="NZ_JASXSZ010000005.1"/>
</dbReference>
<evidence type="ECO:0000313" key="6">
    <source>
        <dbReference type="Proteomes" id="UP001235064"/>
    </source>
</evidence>
<evidence type="ECO:0000259" key="3">
    <source>
        <dbReference type="PROSITE" id="PS50106"/>
    </source>
</evidence>
<name>A0ABT7N2I8_9MICO</name>
<accession>A0ABT7N2I8</accession>
<protein>
    <recommendedName>
        <fullName evidence="1">endopeptidase La</fullName>
        <ecNumber evidence="1">3.4.21.53</ecNumber>
    </recommendedName>
</protein>